<sequence>MARLQGNAKRPTWLAAVIVGLIILLALWAYLLPKGGSGGGGGGGGGGTTTTAPMPAVYPTGDIYNGYNLILLEDFVNPNDYQIVVSAFGEYSSIPVYGGSGVQGNITHEQAYLKYGGFSIPIIAIASTNSTLKQDFPGMQIRLDTSGGYILYTAPNLAIYYRHMAFNVSGTTVHVWAPASQLPPQLSGASHHVTIDPANGVAYVDGMPVKLSTGVAQPQRKGVLRAWLVMTSVPGTYTLTINP</sequence>
<evidence type="ECO:0000313" key="2">
    <source>
        <dbReference type="EMBL" id="QJF12420.1"/>
    </source>
</evidence>
<dbReference type="Proteomes" id="UP000501879">
    <property type="component" value="Segment"/>
</dbReference>
<evidence type="ECO:0000313" key="3">
    <source>
        <dbReference type="Proteomes" id="UP000501879"/>
    </source>
</evidence>
<evidence type="ECO:0000256" key="1">
    <source>
        <dbReference type="SAM" id="Phobius"/>
    </source>
</evidence>
<keyword evidence="1" id="KW-0472">Membrane</keyword>
<organism evidence="2 3">
    <name type="scientific">Pyrobaculum spherical virus 2</name>
    <dbReference type="NCBI Taxonomy" id="2730632"/>
    <lineage>
        <taxon>Viruses</taxon>
        <taxon>Viruses incertae sedis</taxon>
        <taxon>Globuloviridae</taxon>
        <taxon>Alphaglobulovirus</taxon>
        <taxon>Alphaglobulovirus pozzuoliense</taxon>
    </lineage>
</organism>
<dbReference type="EMBL" id="MN876845">
    <property type="protein sequence ID" value="QJF12420.1"/>
    <property type="molecule type" value="Genomic_DNA"/>
</dbReference>
<keyword evidence="1" id="KW-0812">Transmembrane</keyword>
<accession>A0A6M3VZ12</accession>
<proteinExistence type="predicted"/>
<name>A0A6M3VZ12_9VIRU</name>
<reference evidence="2 3" key="1">
    <citation type="journal article" date="2020" name="ISME J.">
        <title>New virus isolates from Italian hydrothermal environments underscore the biogeographic pattern in archaeal virus communities.</title>
        <authorList>
            <person name="Baquero D.P."/>
            <person name="Contursi P."/>
            <person name="Piochi M."/>
            <person name="Bartolucci S."/>
            <person name="Liu Y."/>
            <person name="Cvirkaite-Krupovic V."/>
            <person name="Prangishvili D."/>
            <person name="Krupovic M."/>
        </authorList>
    </citation>
    <scope>NUCLEOTIDE SEQUENCE [LARGE SCALE GENOMIC DNA]</scope>
    <source>
        <strain evidence="2">10</strain>
    </source>
</reference>
<keyword evidence="1" id="KW-1133">Transmembrane helix</keyword>
<keyword evidence="3" id="KW-1185">Reference proteome</keyword>
<gene>
    <name evidence="2" type="ORF">PSV2_gp08</name>
</gene>
<protein>
    <submittedName>
        <fullName evidence="2">Uncharacterized protein</fullName>
    </submittedName>
</protein>
<feature type="transmembrane region" description="Helical" evidence="1">
    <location>
        <begin position="12"/>
        <end position="31"/>
    </location>
</feature>